<evidence type="ECO:0000256" key="1">
    <source>
        <dbReference type="SAM" id="SignalP"/>
    </source>
</evidence>
<sequence>MIITLPIMIFYMFTTIVLNQEFVTFHKGVCGCEELNEKECETESDWMKGRCNIEKGKCVTRRCENINDIDLCIYLGCYAKNNKCYKSKSCNEQTEEECSDIFNRDCTYDQNLKRCLSFYDPKPDLSRPTCAEQSTDKCYVAREGLCYVKDGKCQELTKCEDVKLDAICQKTYPACFMQPIISCITNDKCENSISPKCSPRKQKINGNQYLLCKKLEDGECVNFDPSQENEETCYKNSKLFYHWDGKNCVKCKGWQVSAKQITTIIFILLIMNQI</sequence>
<evidence type="ECO:0000313" key="2">
    <source>
        <dbReference type="EMBL" id="CAD8176957.1"/>
    </source>
</evidence>
<protein>
    <submittedName>
        <fullName evidence="2">Uncharacterized protein</fullName>
    </submittedName>
</protein>
<keyword evidence="1" id="KW-0732">Signal</keyword>
<dbReference type="Proteomes" id="UP000689195">
    <property type="component" value="Unassembled WGS sequence"/>
</dbReference>
<reference evidence="2" key="1">
    <citation type="submission" date="2021-01" db="EMBL/GenBank/DDBJ databases">
        <authorList>
            <consortium name="Genoscope - CEA"/>
            <person name="William W."/>
        </authorList>
    </citation>
    <scope>NUCLEOTIDE SEQUENCE</scope>
</reference>
<dbReference type="AlphaFoldDB" id="A0A8S1VIX0"/>
<name>A0A8S1VIX0_9CILI</name>
<dbReference type="EMBL" id="CAJJDO010000066">
    <property type="protein sequence ID" value="CAD8176957.1"/>
    <property type="molecule type" value="Genomic_DNA"/>
</dbReference>
<feature type="chain" id="PRO_5035835977" evidence="1">
    <location>
        <begin position="20"/>
        <end position="274"/>
    </location>
</feature>
<keyword evidence="3" id="KW-1185">Reference proteome</keyword>
<evidence type="ECO:0000313" key="3">
    <source>
        <dbReference type="Proteomes" id="UP000689195"/>
    </source>
</evidence>
<feature type="signal peptide" evidence="1">
    <location>
        <begin position="1"/>
        <end position="19"/>
    </location>
</feature>
<organism evidence="2 3">
    <name type="scientific">Paramecium pentaurelia</name>
    <dbReference type="NCBI Taxonomy" id="43138"/>
    <lineage>
        <taxon>Eukaryota</taxon>
        <taxon>Sar</taxon>
        <taxon>Alveolata</taxon>
        <taxon>Ciliophora</taxon>
        <taxon>Intramacronucleata</taxon>
        <taxon>Oligohymenophorea</taxon>
        <taxon>Peniculida</taxon>
        <taxon>Parameciidae</taxon>
        <taxon>Paramecium</taxon>
    </lineage>
</organism>
<gene>
    <name evidence="2" type="ORF">PPENT_87.1.T0660087</name>
</gene>
<comment type="caution">
    <text evidence="2">The sequence shown here is derived from an EMBL/GenBank/DDBJ whole genome shotgun (WGS) entry which is preliminary data.</text>
</comment>
<dbReference type="OrthoDB" id="297222at2759"/>
<proteinExistence type="predicted"/>
<accession>A0A8S1VIX0</accession>